<proteinExistence type="predicted"/>
<organism evidence="1 2">
    <name type="scientific">Irpex rosettiformis</name>
    <dbReference type="NCBI Taxonomy" id="378272"/>
    <lineage>
        <taxon>Eukaryota</taxon>
        <taxon>Fungi</taxon>
        <taxon>Dikarya</taxon>
        <taxon>Basidiomycota</taxon>
        <taxon>Agaricomycotina</taxon>
        <taxon>Agaricomycetes</taxon>
        <taxon>Polyporales</taxon>
        <taxon>Irpicaceae</taxon>
        <taxon>Irpex</taxon>
    </lineage>
</organism>
<evidence type="ECO:0000313" key="2">
    <source>
        <dbReference type="Proteomes" id="UP001055072"/>
    </source>
</evidence>
<dbReference type="Proteomes" id="UP001055072">
    <property type="component" value="Unassembled WGS sequence"/>
</dbReference>
<evidence type="ECO:0000313" key="1">
    <source>
        <dbReference type="EMBL" id="KAI0090791.1"/>
    </source>
</evidence>
<comment type="caution">
    <text evidence="1">The sequence shown here is derived from an EMBL/GenBank/DDBJ whole genome shotgun (WGS) entry which is preliminary data.</text>
</comment>
<sequence>MNIIPDSFLKPLSSISNALARTQVASSFLWRGLQARYIACYSGAKVQLPFIHDIVLNLHHIFSLTPEEYAQRAHLQQKNWNTVMKPIRTDEGTIYEPYIDMPPVAAGRVRVKFYPNMMSLYRDSVLSIDVPLSPSGGLDLKIVQREWGLQNCRAIDSTRLEVFQSALKDPNMLSPMSVRLLTEGHYWLRVIEQPTAGRLAVRNMRRAIQQVGRSVTRRACCTWERSHPKWLEGYLSVSLFIGGCFATTYYMDLFSMQYEFYLDDACNTVWEILCEYVSVALHN</sequence>
<dbReference type="EMBL" id="MU274907">
    <property type="protein sequence ID" value="KAI0090791.1"/>
    <property type="molecule type" value="Genomic_DNA"/>
</dbReference>
<keyword evidence="2" id="KW-1185">Reference proteome</keyword>
<gene>
    <name evidence="1" type="ORF">BDY19DRAFT_905039</name>
</gene>
<accession>A0ACB8U9E9</accession>
<protein>
    <submittedName>
        <fullName evidence="1">Uncharacterized protein</fullName>
    </submittedName>
</protein>
<name>A0ACB8U9E9_9APHY</name>
<reference evidence="1" key="1">
    <citation type="journal article" date="2021" name="Environ. Microbiol.">
        <title>Gene family expansions and transcriptome signatures uncover fungal adaptations to wood decay.</title>
        <authorList>
            <person name="Hage H."/>
            <person name="Miyauchi S."/>
            <person name="Viragh M."/>
            <person name="Drula E."/>
            <person name="Min B."/>
            <person name="Chaduli D."/>
            <person name="Navarro D."/>
            <person name="Favel A."/>
            <person name="Norest M."/>
            <person name="Lesage-Meessen L."/>
            <person name="Balint B."/>
            <person name="Merenyi Z."/>
            <person name="de Eugenio L."/>
            <person name="Morin E."/>
            <person name="Martinez A.T."/>
            <person name="Baldrian P."/>
            <person name="Stursova M."/>
            <person name="Martinez M.J."/>
            <person name="Novotny C."/>
            <person name="Magnuson J.K."/>
            <person name="Spatafora J.W."/>
            <person name="Maurice S."/>
            <person name="Pangilinan J."/>
            <person name="Andreopoulos W."/>
            <person name="LaButti K."/>
            <person name="Hundley H."/>
            <person name="Na H."/>
            <person name="Kuo A."/>
            <person name="Barry K."/>
            <person name="Lipzen A."/>
            <person name="Henrissat B."/>
            <person name="Riley R."/>
            <person name="Ahrendt S."/>
            <person name="Nagy L.G."/>
            <person name="Grigoriev I.V."/>
            <person name="Martin F."/>
            <person name="Rosso M.N."/>
        </authorList>
    </citation>
    <scope>NUCLEOTIDE SEQUENCE</scope>
    <source>
        <strain evidence="1">CBS 384.51</strain>
    </source>
</reference>